<comment type="caution">
    <text evidence="1">The sequence shown here is derived from an EMBL/GenBank/DDBJ whole genome shotgun (WGS) entry which is preliminary data.</text>
</comment>
<proteinExistence type="predicted"/>
<dbReference type="RefSeq" id="WP_167844753.1">
    <property type="nucleotide sequence ID" value="NZ_JHEG04000001.1"/>
</dbReference>
<protein>
    <submittedName>
        <fullName evidence="1">Uncharacterized protein</fullName>
    </submittedName>
</protein>
<accession>A0A8S9T8V2</accession>
<reference evidence="1" key="1">
    <citation type="journal article" date="2015" name="Genome Announc.">
        <title>Draft Genome Sequence of Tolypothrix boutellei Strain VB521301.</title>
        <authorList>
            <person name="Chandrababunaidu M.M."/>
            <person name="Singh D."/>
            <person name="Sen D."/>
            <person name="Bhan S."/>
            <person name="Das S."/>
            <person name="Gupta A."/>
            <person name="Adhikary S.P."/>
            <person name="Tripathy S."/>
        </authorList>
    </citation>
    <scope>NUCLEOTIDE SEQUENCE</scope>
    <source>
        <strain evidence="1">VB521301</strain>
    </source>
</reference>
<dbReference type="AlphaFoldDB" id="A0A8S9T8V2"/>
<name>A0A8S9T8V2_9CYAN</name>
<reference evidence="1" key="2">
    <citation type="submission" date="2019-11" db="EMBL/GenBank/DDBJ databases">
        <title>Improved Assembly of Tolypothrix boutellei genome.</title>
        <authorList>
            <person name="Sarangi A.N."/>
            <person name="Mukherjee M."/>
            <person name="Ghosh S."/>
            <person name="Singh D."/>
            <person name="Das A."/>
            <person name="Kant S."/>
            <person name="Prusty A."/>
            <person name="Tripathy S."/>
        </authorList>
    </citation>
    <scope>NUCLEOTIDE SEQUENCE</scope>
    <source>
        <strain evidence="1">VB521301</strain>
    </source>
</reference>
<evidence type="ECO:0000313" key="1">
    <source>
        <dbReference type="EMBL" id="KAF3888508.1"/>
    </source>
</evidence>
<sequence>MTLRVFPEGDATGCLAKPWRQPQALPVGLYAISTHFTACRTGFTSNELLAICVAA</sequence>
<dbReference type="Proteomes" id="UP000029738">
    <property type="component" value="Unassembled WGS sequence"/>
</dbReference>
<gene>
    <name evidence="1" type="ORF">DA73_0400025790</name>
</gene>
<dbReference type="EMBL" id="JHEG04000001">
    <property type="protein sequence ID" value="KAF3888508.1"/>
    <property type="molecule type" value="Genomic_DNA"/>
</dbReference>
<organism evidence="1 2">
    <name type="scientific">Tolypothrix bouteillei VB521301</name>
    <dbReference type="NCBI Taxonomy" id="1479485"/>
    <lineage>
        <taxon>Bacteria</taxon>
        <taxon>Bacillati</taxon>
        <taxon>Cyanobacteriota</taxon>
        <taxon>Cyanophyceae</taxon>
        <taxon>Nostocales</taxon>
        <taxon>Tolypothrichaceae</taxon>
        <taxon>Tolypothrix</taxon>
    </lineage>
</organism>
<evidence type="ECO:0000313" key="2">
    <source>
        <dbReference type="Proteomes" id="UP000029738"/>
    </source>
</evidence>
<keyword evidence="2" id="KW-1185">Reference proteome</keyword>